<sequence length="258" mass="31218">MAEVLVEYPTQVDPALEAYAEKLVEEAWIVVEAEEWKPLFVMIDKYRPEYIAVNAVWDDMCIRLCQFHVIQAILRWDDDHGKLLKARLQLSRVQKYKLLWSFRELQHAHDEESWMEEKNLFLERLRIIVPKESFNPIKEYFEQNWFTKFWRDLWTDIGLPEGHNRDEISTNNFTERAFKMFDEIFLENRANKLIYRLVLILANEWFEYFRAWHPNGAKRPDRDYHQTVVRGHEIWNSGVGVIFKGLDKKGRRVWRVVA</sequence>
<dbReference type="EMBL" id="ML182038">
    <property type="protein sequence ID" value="THU75493.1"/>
    <property type="molecule type" value="Genomic_DNA"/>
</dbReference>
<keyword evidence="2" id="KW-1185">Reference proteome</keyword>
<dbReference type="OrthoDB" id="3261052at2759"/>
<protein>
    <recommendedName>
        <fullName evidence="3">MULE transposase domain-containing protein</fullName>
    </recommendedName>
</protein>
<evidence type="ECO:0000313" key="1">
    <source>
        <dbReference type="EMBL" id="THU75493.1"/>
    </source>
</evidence>
<evidence type="ECO:0008006" key="3">
    <source>
        <dbReference type="Google" id="ProtNLM"/>
    </source>
</evidence>
<accession>A0A4S8KJC0</accession>
<organism evidence="1 2">
    <name type="scientific">Dendrothele bispora (strain CBS 962.96)</name>
    <dbReference type="NCBI Taxonomy" id="1314807"/>
    <lineage>
        <taxon>Eukaryota</taxon>
        <taxon>Fungi</taxon>
        <taxon>Dikarya</taxon>
        <taxon>Basidiomycota</taxon>
        <taxon>Agaricomycotina</taxon>
        <taxon>Agaricomycetes</taxon>
        <taxon>Agaricomycetidae</taxon>
        <taxon>Agaricales</taxon>
        <taxon>Agaricales incertae sedis</taxon>
        <taxon>Dendrothele</taxon>
    </lineage>
</organism>
<proteinExistence type="predicted"/>
<reference evidence="1 2" key="1">
    <citation type="journal article" date="2019" name="Nat. Ecol. Evol.">
        <title>Megaphylogeny resolves global patterns of mushroom evolution.</title>
        <authorList>
            <person name="Varga T."/>
            <person name="Krizsan K."/>
            <person name="Foldi C."/>
            <person name="Dima B."/>
            <person name="Sanchez-Garcia M."/>
            <person name="Sanchez-Ramirez S."/>
            <person name="Szollosi G.J."/>
            <person name="Szarkandi J.G."/>
            <person name="Papp V."/>
            <person name="Albert L."/>
            <person name="Andreopoulos W."/>
            <person name="Angelini C."/>
            <person name="Antonin V."/>
            <person name="Barry K.W."/>
            <person name="Bougher N.L."/>
            <person name="Buchanan P."/>
            <person name="Buyck B."/>
            <person name="Bense V."/>
            <person name="Catcheside P."/>
            <person name="Chovatia M."/>
            <person name="Cooper J."/>
            <person name="Damon W."/>
            <person name="Desjardin D."/>
            <person name="Finy P."/>
            <person name="Geml J."/>
            <person name="Haridas S."/>
            <person name="Hughes K."/>
            <person name="Justo A."/>
            <person name="Karasinski D."/>
            <person name="Kautmanova I."/>
            <person name="Kiss B."/>
            <person name="Kocsube S."/>
            <person name="Kotiranta H."/>
            <person name="LaButti K.M."/>
            <person name="Lechner B.E."/>
            <person name="Liimatainen K."/>
            <person name="Lipzen A."/>
            <person name="Lukacs Z."/>
            <person name="Mihaltcheva S."/>
            <person name="Morgado L.N."/>
            <person name="Niskanen T."/>
            <person name="Noordeloos M.E."/>
            <person name="Ohm R.A."/>
            <person name="Ortiz-Santana B."/>
            <person name="Ovrebo C."/>
            <person name="Racz N."/>
            <person name="Riley R."/>
            <person name="Savchenko A."/>
            <person name="Shiryaev A."/>
            <person name="Soop K."/>
            <person name="Spirin V."/>
            <person name="Szebenyi C."/>
            <person name="Tomsovsky M."/>
            <person name="Tulloss R.E."/>
            <person name="Uehling J."/>
            <person name="Grigoriev I.V."/>
            <person name="Vagvolgyi C."/>
            <person name="Papp T."/>
            <person name="Martin F.M."/>
            <person name="Miettinen O."/>
            <person name="Hibbett D.S."/>
            <person name="Nagy L.G."/>
        </authorList>
    </citation>
    <scope>NUCLEOTIDE SEQUENCE [LARGE SCALE GENOMIC DNA]</scope>
    <source>
        <strain evidence="1 2">CBS 962.96</strain>
    </source>
</reference>
<dbReference type="Proteomes" id="UP000297245">
    <property type="component" value="Unassembled WGS sequence"/>
</dbReference>
<evidence type="ECO:0000313" key="2">
    <source>
        <dbReference type="Proteomes" id="UP000297245"/>
    </source>
</evidence>
<gene>
    <name evidence="1" type="ORF">K435DRAFT_880724</name>
</gene>
<dbReference type="AlphaFoldDB" id="A0A4S8KJC0"/>
<name>A0A4S8KJC0_DENBC</name>